<sequence>MAILATFQPQQMKLLPAATALLLSLPATAIAADTPTQDAYARAQVMVDVGGRRLNLFCMGSGSPTVVFDAGSGRAGWDWFQVQPEVAKRTRACIYDRAGMGFSDPISRPATAANAAKDLHFLLKNGRVPGPYVLVGNSYGAMVIQQFALRPKADVAGLVLLDAQHEDELARLDKLTDGGMSAGFAGIVDMDRACLAAAEKGFVPGSDMERQCVLDSDEAFGPKLAEAAAALKRKPSFWRATVSEAENVFTTSSQQLRAARKSFGDLPLVSLTRGVSPYLVPGQPPSAVNKAIEAENKAMQDEVAALSRRGSNRVVDGAHHAIHLSKPEAAVEAVMQVLDMVK</sequence>
<protein>
    <submittedName>
        <fullName evidence="3">Alpha/beta fold hydrolase</fullName>
    </submittedName>
</protein>
<comment type="caution">
    <text evidence="3">The sequence shown here is derived from an EMBL/GenBank/DDBJ whole genome shotgun (WGS) entry which is preliminary data.</text>
</comment>
<dbReference type="RefSeq" id="WP_154377087.1">
    <property type="nucleotide sequence ID" value="NZ_WKJJ01000012.1"/>
</dbReference>
<dbReference type="PANTHER" id="PTHR43798">
    <property type="entry name" value="MONOACYLGLYCEROL LIPASE"/>
    <property type="match status" value="1"/>
</dbReference>
<feature type="chain" id="PRO_5030846210" evidence="1">
    <location>
        <begin position="32"/>
        <end position="342"/>
    </location>
</feature>
<dbReference type="GO" id="GO:0016020">
    <property type="term" value="C:membrane"/>
    <property type="evidence" value="ECO:0007669"/>
    <property type="project" value="TreeGrafter"/>
</dbReference>
<dbReference type="AlphaFoldDB" id="A0A7X2LVE7"/>
<accession>A0A7X2LVE7</accession>
<dbReference type="EMBL" id="WKJJ01000012">
    <property type="protein sequence ID" value="MRV73982.1"/>
    <property type="molecule type" value="Genomic_DNA"/>
</dbReference>
<dbReference type="InterPro" id="IPR050266">
    <property type="entry name" value="AB_hydrolase_sf"/>
</dbReference>
<dbReference type="Pfam" id="PF12697">
    <property type="entry name" value="Abhydrolase_6"/>
    <property type="match status" value="1"/>
</dbReference>
<dbReference type="InterPro" id="IPR029058">
    <property type="entry name" value="AB_hydrolase_fold"/>
</dbReference>
<name>A0A7X2LVE7_9BURK</name>
<dbReference type="GO" id="GO:0046464">
    <property type="term" value="P:acylglycerol catabolic process"/>
    <property type="evidence" value="ECO:0007669"/>
    <property type="project" value="TreeGrafter"/>
</dbReference>
<organism evidence="3 4">
    <name type="scientific">Pseudoduganella rivuli</name>
    <dbReference type="NCBI Taxonomy" id="2666085"/>
    <lineage>
        <taxon>Bacteria</taxon>
        <taxon>Pseudomonadati</taxon>
        <taxon>Pseudomonadota</taxon>
        <taxon>Betaproteobacteria</taxon>
        <taxon>Burkholderiales</taxon>
        <taxon>Oxalobacteraceae</taxon>
        <taxon>Telluria group</taxon>
        <taxon>Pseudoduganella</taxon>
    </lineage>
</organism>
<evidence type="ECO:0000256" key="1">
    <source>
        <dbReference type="SAM" id="SignalP"/>
    </source>
</evidence>
<reference evidence="3 4" key="1">
    <citation type="submission" date="2019-11" db="EMBL/GenBank/DDBJ databases">
        <title>Novel species isolated from a subtropical stream in China.</title>
        <authorList>
            <person name="Lu H."/>
        </authorList>
    </citation>
    <scope>NUCLEOTIDE SEQUENCE [LARGE SCALE GENOMIC DNA]</scope>
    <source>
        <strain evidence="3 4">FT92W</strain>
    </source>
</reference>
<proteinExistence type="predicted"/>
<keyword evidence="1" id="KW-0732">Signal</keyword>
<keyword evidence="4" id="KW-1185">Reference proteome</keyword>
<gene>
    <name evidence="3" type="ORF">GJ700_19930</name>
</gene>
<dbReference type="InterPro" id="IPR000073">
    <property type="entry name" value="AB_hydrolase_1"/>
</dbReference>
<evidence type="ECO:0000313" key="4">
    <source>
        <dbReference type="Proteomes" id="UP000446768"/>
    </source>
</evidence>
<feature type="domain" description="AB hydrolase-1" evidence="2">
    <location>
        <begin position="66"/>
        <end position="332"/>
    </location>
</feature>
<dbReference type="Gene3D" id="3.40.50.1820">
    <property type="entry name" value="alpha/beta hydrolase"/>
    <property type="match status" value="1"/>
</dbReference>
<evidence type="ECO:0000259" key="2">
    <source>
        <dbReference type="Pfam" id="PF12697"/>
    </source>
</evidence>
<dbReference type="SUPFAM" id="SSF53474">
    <property type="entry name" value="alpha/beta-Hydrolases"/>
    <property type="match status" value="1"/>
</dbReference>
<evidence type="ECO:0000313" key="3">
    <source>
        <dbReference type="EMBL" id="MRV73982.1"/>
    </source>
</evidence>
<dbReference type="PANTHER" id="PTHR43798:SF33">
    <property type="entry name" value="HYDROLASE, PUTATIVE (AFU_ORTHOLOGUE AFUA_2G14860)-RELATED"/>
    <property type="match status" value="1"/>
</dbReference>
<keyword evidence="3" id="KW-0378">Hydrolase</keyword>
<feature type="signal peptide" evidence="1">
    <location>
        <begin position="1"/>
        <end position="31"/>
    </location>
</feature>
<dbReference type="Proteomes" id="UP000446768">
    <property type="component" value="Unassembled WGS sequence"/>
</dbReference>
<dbReference type="GO" id="GO:0047372">
    <property type="term" value="F:monoacylglycerol lipase activity"/>
    <property type="evidence" value="ECO:0007669"/>
    <property type="project" value="TreeGrafter"/>
</dbReference>